<gene>
    <name evidence="3" type="ORF">PQ465_07450</name>
</gene>
<evidence type="ECO:0000313" key="3">
    <source>
        <dbReference type="EMBL" id="WDF70204.1"/>
    </source>
</evidence>
<feature type="region of interest" description="Disordered" evidence="1">
    <location>
        <begin position="52"/>
        <end position="71"/>
    </location>
</feature>
<accession>A0ABY7WKU2</accession>
<dbReference type="RefSeq" id="WP_274268913.1">
    <property type="nucleotide sequence ID" value="NZ_CP117880.1"/>
</dbReference>
<feature type="chain" id="PRO_5046133638" description="Fimbrillin family protein" evidence="2">
    <location>
        <begin position="30"/>
        <end position="550"/>
    </location>
</feature>
<organism evidence="3 4">
    <name type="scientific">Sphingobacterium oryzagri</name>
    <dbReference type="NCBI Taxonomy" id="3025669"/>
    <lineage>
        <taxon>Bacteria</taxon>
        <taxon>Pseudomonadati</taxon>
        <taxon>Bacteroidota</taxon>
        <taxon>Sphingobacteriia</taxon>
        <taxon>Sphingobacteriales</taxon>
        <taxon>Sphingobacteriaceae</taxon>
        <taxon>Sphingobacterium</taxon>
    </lineage>
</organism>
<evidence type="ECO:0000256" key="1">
    <source>
        <dbReference type="SAM" id="MobiDB-lite"/>
    </source>
</evidence>
<name>A0ABY7WKU2_9SPHI</name>
<reference evidence="3 4" key="1">
    <citation type="submission" date="2023-02" db="EMBL/GenBank/DDBJ databases">
        <title>Genome sequence of Sphingobacterium sp. KACC 22765.</title>
        <authorList>
            <person name="Kim S."/>
            <person name="Heo J."/>
            <person name="Kwon S.-W."/>
        </authorList>
    </citation>
    <scope>NUCLEOTIDE SEQUENCE [LARGE SCALE GENOMIC DNA]</scope>
    <source>
        <strain evidence="3 4">KACC 22765</strain>
    </source>
</reference>
<dbReference type="Pfam" id="PF13149">
    <property type="entry name" value="Mfa_like_1"/>
    <property type="match status" value="1"/>
</dbReference>
<evidence type="ECO:0000313" key="4">
    <source>
        <dbReference type="Proteomes" id="UP001221558"/>
    </source>
</evidence>
<feature type="signal peptide" evidence="2">
    <location>
        <begin position="1"/>
        <end position="29"/>
    </location>
</feature>
<keyword evidence="4" id="KW-1185">Reference proteome</keyword>
<evidence type="ECO:0000256" key="2">
    <source>
        <dbReference type="SAM" id="SignalP"/>
    </source>
</evidence>
<dbReference type="PROSITE" id="PS51257">
    <property type="entry name" value="PROKAR_LIPOPROTEIN"/>
    <property type="match status" value="1"/>
</dbReference>
<evidence type="ECO:0008006" key="5">
    <source>
        <dbReference type="Google" id="ProtNLM"/>
    </source>
</evidence>
<protein>
    <recommendedName>
        <fullName evidence="5">Fimbrillin family protein</fullName>
    </recommendedName>
</protein>
<sequence>MKFSATTFTNSLKTLCMLLPCFVFTFALYSCRDNENQTTEVGQATVSITMLGSESEVEDSPLPSLENRSSIQRAATSSPVADLASTVALDEYHALDVRMETLSSASGKRMAHATATDNRSATGNMAAARIVNTPLANGIRYKLVVYNDQGVFVTEKDYVYGQTTSDLLLDAGKVYTFIAYSINSTNNDLPTVSNRNLLTTAMVNNVSADLMYFIKERVTLTFGDNNLAITLKHKYAQITTRITMDDNTTGNITRIVTPTISSTYANGNLKLSDGTVTYNGAQNTSVPVQFSVPATGTRNIASQPTLLVSPTNPAGVLRFSSITIDGETKTNITVPNVNIYPGSRYNLNLTFKTCTEAVSGVTGFNWNYPANTGSTNPGGITIPGTGSVPRGYTLRQQIVAPASDYGFVFDIYQLDNSFNMELNGVTLATKEIQFEPNIGDLPQNIRFRDGSRYQGPNTEGGANIGPVYNMTGTTAAPLIRVLIGRNGDVQILGSKVAGGPLYELELFDNNTFNTFRWNTNQDNVISVTQRVDGRTIMRGSGSGRKKVPCN</sequence>
<dbReference type="CDD" id="cd13121">
    <property type="entry name" value="BF2867_like_C"/>
    <property type="match status" value="1"/>
</dbReference>
<dbReference type="EMBL" id="CP117880">
    <property type="protein sequence ID" value="WDF70204.1"/>
    <property type="molecule type" value="Genomic_DNA"/>
</dbReference>
<proteinExistence type="predicted"/>
<dbReference type="InterPro" id="IPR025049">
    <property type="entry name" value="Mfa-like_1"/>
</dbReference>
<keyword evidence="2" id="KW-0732">Signal</keyword>
<dbReference type="Proteomes" id="UP001221558">
    <property type="component" value="Chromosome"/>
</dbReference>